<evidence type="ECO:0000256" key="3">
    <source>
        <dbReference type="ARBA" id="ARBA00022692"/>
    </source>
</evidence>
<dbReference type="Pfam" id="PF00482">
    <property type="entry name" value="T2SSF"/>
    <property type="match status" value="1"/>
</dbReference>
<feature type="domain" description="Type II secretion system protein GspF" evidence="7">
    <location>
        <begin position="142"/>
        <end position="266"/>
    </location>
</feature>
<gene>
    <name evidence="8" type="ORF">F4561_000965</name>
</gene>
<protein>
    <submittedName>
        <fullName evidence="8">Tight adherence protein B</fullName>
    </submittedName>
</protein>
<dbReference type="InterPro" id="IPR018076">
    <property type="entry name" value="T2SS_GspF_dom"/>
</dbReference>
<comment type="subcellular location">
    <subcellularLocation>
        <location evidence="1">Cell membrane</location>
        <topology evidence="1">Multi-pass membrane protein</topology>
    </subcellularLocation>
</comment>
<feature type="transmembrane region" description="Helical" evidence="6">
    <location>
        <begin position="81"/>
        <end position="100"/>
    </location>
</feature>
<reference evidence="8 9" key="1">
    <citation type="submission" date="2020-08" db="EMBL/GenBank/DDBJ databases">
        <title>Sequencing the genomes of 1000 actinobacteria strains.</title>
        <authorList>
            <person name="Klenk H.-P."/>
        </authorList>
    </citation>
    <scope>NUCLEOTIDE SEQUENCE [LARGE SCALE GENOMIC DNA]</scope>
    <source>
        <strain evidence="8 9">DSM 102030</strain>
    </source>
</reference>
<dbReference type="Proteomes" id="UP000523007">
    <property type="component" value="Unassembled WGS sequence"/>
</dbReference>
<evidence type="ECO:0000256" key="4">
    <source>
        <dbReference type="ARBA" id="ARBA00022989"/>
    </source>
</evidence>
<dbReference type="InterPro" id="IPR042094">
    <property type="entry name" value="T2SS_GspF_sf"/>
</dbReference>
<feature type="transmembrane region" description="Helical" evidence="6">
    <location>
        <begin position="281"/>
        <end position="301"/>
    </location>
</feature>
<comment type="caution">
    <text evidence="8">The sequence shown here is derived from an EMBL/GenBank/DDBJ whole genome shotgun (WGS) entry which is preliminary data.</text>
</comment>
<keyword evidence="5 6" id="KW-0472">Membrane</keyword>
<evidence type="ECO:0000313" key="9">
    <source>
        <dbReference type="Proteomes" id="UP000523007"/>
    </source>
</evidence>
<keyword evidence="9" id="KW-1185">Reference proteome</keyword>
<evidence type="ECO:0000256" key="2">
    <source>
        <dbReference type="ARBA" id="ARBA00022475"/>
    </source>
</evidence>
<evidence type="ECO:0000256" key="5">
    <source>
        <dbReference type="ARBA" id="ARBA00023136"/>
    </source>
</evidence>
<feature type="transmembrane region" description="Helical" evidence="6">
    <location>
        <begin position="106"/>
        <end position="123"/>
    </location>
</feature>
<evidence type="ECO:0000256" key="1">
    <source>
        <dbReference type="ARBA" id="ARBA00004651"/>
    </source>
</evidence>
<dbReference type="RefSeq" id="WP_184575142.1">
    <property type="nucleotide sequence ID" value="NZ_JACHJT010000001.1"/>
</dbReference>
<dbReference type="GO" id="GO:0005886">
    <property type="term" value="C:plasma membrane"/>
    <property type="evidence" value="ECO:0007669"/>
    <property type="project" value="UniProtKB-SubCell"/>
</dbReference>
<dbReference type="AlphaFoldDB" id="A0A7W7RDV3"/>
<feature type="transmembrane region" description="Helical" evidence="6">
    <location>
        <begin position="6"/>
        <end position="26"/>
    </location>
</feature>
<sequence length="309" mass="33476">MSLDIIALLLTVLSLGIALLGLREYAEGAFQRRRLASRSALEDVERRGNRPLAQLDTLVRRTDLGKKLEGRLETSGVRIRPSVFVVLMAVAAVVAIVFVWYALAPVLSVAAAAGVVAAFLAYLNRQEERRKEAFTAQLPELARVLSNATQAGLALPTAVDMAADELDDPAGAELRTAARSMHLGQSFESAVSDLRERMPSREIGVLISTLLVSSRSGGALVTALRSISQTLESRKETRREMLTILGETTATSWALLVMGVGSLFMLNFMQPGTVRTMTESGWGILVLGIGLALFVIGFFAVRRMSKIEF</sequence>
<proteinExistence type="predicted"/>
<feature type="transmembrane region" description="Helical" evidence="6">
    <location>
        <begin position="244"/>
        <end position="269"/>
    </location>
</feature>
<evidence type="ECO:0000259" key="7">
    <source>
        <dbReference type="Pfam" id="PF00482"/>
    </source>
</evidence>
<evidence type="ECO:0000256" key="6">
    <source>
        <dbReference type="SAM" id="Phobius"/>
    </source>
</evidence>
<name>A0A7W7RDV3_9ACTN</name>
<organism evidence="8 9">
    <name type="scientific">Lipingzhangella halophila</name>
    <dbReference type="NCBI Taxonomy" id="1783352"/>
    <lineage>
        <taxon>Bacteria</taxon>
        <taxon>Bacillati</taxon>
        <taxon>Actinomycetota</taxon>
        <taxon>Actinomycetes</taxon>
        <taxon>Streptosporangiales</taxon>
        <taxon>Nocardiopsidaceae</taxon>
        <taxon>Lipingzhangella</taxon>
    </lineage>
</organism>
<keyword evidence="4 6" id="KW-1133">Transmembrane helix</keyword>
<dbReference type="PANTHER" id="PTHR35007:SF1">
    <property type="entry name" value="PILUS ASSEMBLY PROTEIN"/>
    <property type="match status" value="1"/>
</dbReference>
<dbReference type="EMBL" id="JACHJT010000001">
    <property type="protein sequence ID" value="MBB4930145.1"/>
    <property type="molecule type" value="Genomic_DNA"/>
</dbReference>
<keyword evidence="3 6" id="KW-0812">Transmembrane</keyword>
<evidence type="ECO:0000313" key="8">
    <source>
        <dbReference type="EMBL" id="MBB4930145.1"/>
    </source>
</evidence>
<dbReference type="PANTHER" id="PTHR35007">
    <property type="entry name" value="INTEGRAL MEMBRANE PROTEIN-RELATED"/>
    <property type="match status" value="1"/>
</dbReference>
<accession>A0A7W7RDV3</accession>
<dbReference type="Gene3D" id="1.20.81.30">
    <property type="entry name" value="Type II secretion system (T2SS), domain F"/>
    <property type="match status" value="1"/>
</dbReference>
<keyword evidence="2" id="KW-1003">Cell membrane</keyword>